<dbReference type="VEuPathDB" id="VectorBase:AATE007442"/>
<dbReference type="PANTHER" id="PTHR12496:SF0">
    <property type="entry name" value="METHYLTRANSFERASE DOMAIN-CONTAINING PROTEIN"/>
    <property type="match status" value="1"/>
</dbReference>
<dbReference type="Gene3D" id="3.40.50.150">
    <property type="entry name" value="Vaccinia Virus protein VP39"/>
    <property type="match status" value="1"/>
</dbReference>
<evidence type="ECO:0000313" key="2">
    <source>
        <dbReference type="EnsemblMetazoa" id="AATE007442-PA.1"/>
    </source>
</evidence>
<dbReference type="EnsemblMetazoa" id="AATE007442-RA">
    <property type="protein sequence ID" value="AATE007442-PA.1"/>
    <property type="gene ID" value="AATE007442"/>
</dbReference>
<organism evidence="2">
    <name type="scientific">Anopheles atroparvus</name>
    <name type="common">European mosquito</name>
    <dbReference type="NCBI Taxonomy" id="41427"/>
    <lineage>
        <taxon>Eukaryota</taxon>
        <taxon>Metazoa</taxon>
        <taxon>Ecdysozoa</taxon>
        <taxon>Arthropoda</taxon>
        <taxon>Hexapoda</taxon>
        <taxon>Insecta</taxon>
        <taxon>Pterygota</taxon>
        <taxon>Neoptera</taxon>
        <taxon>Endopterygota</taxon>
        <taxon>Diptera</taxon>
        <taxon>Nematocera</taxon>
        <taxon>Culicoidea</taxon>
        <taxon>Culicidae</taxon>
        <taxon>Anophelinae</taxon>
        <taxon>Anopheles</taxon>
    </lineage>
</organism>
<reference evidence="2" key="1">
    <citation type="submission" date="2022-08" db="UniProtKB">
        <authorList>
            <consortium name="EnsemblMetazoa"/>
        </authorList>
    </citation>
    <scope>IDENTIFICATION</scope>
    <source>
        <strain evidence="2">EBRO</strain>
    </source>
</reference>
<protein>
    <submittedName>
        <fullName evidence="2">Methyltranfer_dom domain-containing protein</fullName>
    </submittedName>
</protein>
<dbReference type="InterPro" id="IPR029063">
    <property type="entry name" value="SAM-dependent_MTases_sf"/>
</dbReference>
<proteinExistence type="predicted"/>
<name>A0A182IXL2_ANOAO</name>
<sequence length="446" mass="50856">MQFQFCEQQPFDYDDYFSRAVTFLRKYKWIFCTNNTQFIRKGIIDSIPPDWVGDLGSASNDEFNRIPLGFVKDSWSSSFQEFLSELKRLSVEYAQHDCVTPKARKGISIKKCYEIENLTSFIDDVRPGQESEVLIDFGCGLGHLSQYVHERSGRNVLGIEGNGQLVQTAHKRQNELYPSSKQAVQYVNHFITDDSADVLQREVAVRFPDCRQVSITGLHACADLSISAIRCFLRCAWVQQLIIMPCCYHKMEPQVAPNVSQFRNVPLSEALAGVLANGEANIVCRSFLRLGCQQTASRWKDLTIEDHLRHGRIMFRRGLIDAALSDGESVMVGKLRQVPDQTTVDNLLEQFALDSAADSNAGWTDAHRVKLSSLITKYPDGHRLSEYLECLQTCLQSVCENVILLDRMCYMEQESKRWCVKIVRKLVRLKNDGLSPRCFIFYASKV</sequence>
<dbReference type="AlphaFoldDB" id="A0A182IXL2"/>
<dbReference type="InterPro" id="IPR025714">
    <property type="entry name" value="Methyltranfer_dom"/>
</dbReference>
<feature type="domain" description="Methyltransferase" evidence="1">
    <location>
        <begin position="110"/>
        <end position="253"/>
    </location>
</feature>
<evidence type="ECO:0000259" key="1">
    <source>
        <dbReference type="Pfam" id="PF13679"/>
    </source>
</evidence>
<dbReference type="Pfam" id="PF13679">
    <property type="entry name" value="Methyltransf_32"/>
    <property type="match status" value="1"/>
</dbReference>
<dbReference type="STRING" id="41427.A0A182IXL2"/>
<dbReference type="InterPro" id="IPR052220">
    <property type="entry name" value="METTL25"/>
</dbReference>
<dbReference type="PANTHER" id="PTHR12496">
    <property type="entry name" value="CGI-41 METHYLTRANSFERASE"/>
    <property type="match status" value="1"/>
</dbReference>
<dbReference type="SUPFAM" id="SSF53335">
    <property type="entry name" value="S-adenosyl-L-methionine-dependent methyltransferases"/>
    <property type="match status" value="1"/>
</dbReference>
<accession>A0A182IXL2</accession>